<protein>
    <submittedName>
        <fullName evidence="1">Uncharacterized protein</fullName>
    </submittedName>
</protein>
<accession>A0ABQ7H3W6</accession>
<dbReference type="EMBL" id="MU069483">
    <property type="protein sequence ID" value="KAF5841549.1"/>
    <property type="molecule type" value="Genomic_DNA"/>
</dbReference>
<organism evidence="1 2">
    <name type="scientific">Dunaliella salina</name>
    <name type="common">Green alga</name>
    <name type="synonym">Protococcus salinus</name>
    <dbReference type="NCBI Taxonomy" id="3046"/>
    <lineage>
        <taxon>Eukaryota</taxon>
        <taxon>Viridiplantae</taxon>
        <taxon>Chlorophyta</taxon>
        <taxon>core chlorophytes</taxon>
        <taxon>Chlorophyceae</taxon>
        <taxon>CS clade</taxon>
        <taxon>Chlamydomonadales</taxon>
        <taxon>Dunaliellaceae</taxon>
        <taxon>Dunaliella</taxon>
    </lineage>
</organism>
<sequence>MEDEKWEPTGGVEVKGKGMMQTYLWVPDPTPGHTEKEVLTGPLPSVTSEVLPCTLIKTTQALLQQLSTSLPLVGRPSPPLEQWLSHQHAEDSFLVPVCNCE</sequence>
<proteinExistence type="predicted"/>
<name>A0ABQ7H3W6_DUNSA</name>
<evidence type="ECO:0000313" key="1">
    <source>
        <dbReference type="EMBL" id="KAF5841549.1"/>
    </source>
</evidence>
<gene>
    <name evidence="1" type="ORF">DUNSADRAFT_12477</name>
</gene>
<keyword evidence="2" id="KW-1185">Reference proteome</keyword>
<evidence type="ECO:0000313" key="2">
    <source>
        <dbReference type="Proteomes" id="UP000815325"/>
    </source>
</evidence>
<comment type="caution">
    <text evidence="1">The sequence shown here is derived from an EMBL/GenBank/DDBJ whole genome shotgun (WGS) entry which is preliminary data.</text>
</comment>
<dbReference type="Proteomes" id="UP000815325">
    <property type="component" value="Unassembled WGS sequence"/>
</dbReference>
<reference evidence="1" key="1">
    <citation type="submission" date="2017-08" db="EMBL/GenBank/DDBJ databases">
        <authorList>
            <person name="Polle J.E."/>
            <person name="Barry K."/>
            <person name="Cushman J."/>
            <person name="Schmutz J."/>
            <person name="Tran D."/>
            <person name="Hathwaick L.T."/>
            <person name="Yim W.C."/>
            <person name="Jenkins J."/>
            <person name="Mckie-Krisberg Z.M."/>
            <person name="Prochnik S."/>
            <person name="Lindquist E."/>
            <person name="Dockter R.B."/>
            <person name="Adam C."/>
            <person name="Molina H."/>
            <person name="Bunkerborg J."/>
            <person name="Jin E."/>
            <person name="Buchheim M."/>
            <person name="Magnuson J."/>
        </authorList>
    </citation>
    <scope>NUCLEOTIDE SEQUENCE</scope>
    <source>
        <strain evidence="1">CCAP 19/18</strain>
    </source>
</reference>